<organism evidence="5 6">
    <name type="scientific">Epichloe festucae (strain Fl1)</name>
    <dbReference type="NCBI Taxonomy" id="877507"/>
    <lineage>
        <taxon>Eukaryota</taxon>
        <taxon>Fungi</taxon>
        <taxon>Dikarya</taxon>
        <taxon>Ascomycota</taxon>
        <taxon>Pezizomycotina</taxon>
        <taxon>Sordariomycetes</taxon>
        <taxon>Hypocreomycetidae</taxon>
        <taxon>Hypocreales</taxon>
        <taxon>Clavicipitaceae</taxon>
        <taxon>Epichloe</taxon>
    </lineage>
</organism>
<evidence type="ECO:0000313" key="6">
    <source>
        <dbReference type="Proteomes" id="UP000594364"/>
    </source>
</evidence>
<dbReference type="EMBL" id="CP031387">
    <property type="protein sequence ID" value="QPH00751.1"/>
    <property type="molecule type" value="Genomic_DNA"/>
</dbReference>
<dbReference type="GO" id="GO:0005829">
    <property type="term" value="C:cytosol"/>
    <property type="evidence" value="ECO:0007669"/>
    <property type="project" value="TreeGrafter"/>
</dbReference>
<protein>
    <recommendedName>
        <fullName evidence="3">Tubulin-specific chaperone A</fullName>
    </recommendedName>
</protein>
<evidence type="ECO:0000313" key="5">
    <source>
        <dbReference type="EMBL" id="QPH00751.1"/>
    </source>
</evidence>
<dbReference type="Proteomes" id="UP000594364">
    <property type="component" value="Chromosome 3"/>
</dbReference>
<gene>
    <name evidence="5" type="ORF">C2857_004702</name>
</gene>
<dbReference type="Gene3D" id="1.20.58.90">
    <property type="match status" value="1"/>
</dbReference>
<keyword evidence="6" id="KW-1185">Reference proteome</keyword>
<comment type="similarity">
    <text evidence="1 3">Belongs to the TBCA family.</text>
</comment>
<keyword evidence="2 3" id="KW-0143">Chaperone</keyword>
<dbReference type="InterPro" id="IPR004226">
    <property type="entry name" value="TBCA"/>
</dbReference>
<evidence type="ECO:0000256" key="4">
    <source>
        <dbReference type="SAM" id="MobiDB-lite"/>
    </source>
</evidence>
<evidence type="ECO:0000256" key="2">
    <source>
        <dbReference type="ARBA" id="ARBA00023186"/>
    </source>
</evidence>
<evidence type="ECO:0000256" key="1">
    <source>
        <dbReference type="ARBA" id="ARBA00006806"/>
    </source>
</evidence>
<dbReference type="AlphaFoldDB" id="A0A7S9KSD5"/>
<keyword evidence="3" id="KW-0963">Cytoplasm</keyword>
<dbReference type="InterPro" id="IPR036126">
    <property type="entry name" value="TBCA_sf"/>
</dbReference>
<dbReference type="GO" id="GO:0007023">
    <property type="term" value="P:post-chaperonin tubulin folding pathway"/>
    <property type="evidence" value="ECO:0007669"/>
    <property type="project" value="UniProtKB-UniRule"/>
</dbReference>
<feature type="compositionally biased region" description="Basic and acidic residues" evidence="4">
    <location>
        <begin position="29"/>
        <end position="47"/>
    </location>
</feature>
<dbReference type="OrthoDB" id="296187at2759"/>
<dbReference type="GO" id="GO:0005874">
    <property type="term" value="C:microtubule"/>
    <property type="evidence" value="ECO:0007669"/>
    <property type="project" value="UniProtKB-KW"/>
</dbReference>
<accession>A0A7S9KSD5</accession>
<proteinExistence type="inferred from homology"/>
<comment type="subunit">
    <text evidence="3">Supercomplex made of cofactors A to E. Cofactors A and D function by capturing and stabilizing tubulin in a quasi-native conformation. Cofactor E binds to the cofactor D-tubulin complex; interaction with cofactor C then causes the release of tubulin polypeptides that are committed to the native state.</text>
</comment>
<dbReference type="Pfam" id="PF02970">
    <property type="entry name" value="TBCA"/>
    <property type="match status" value="1"/>
</dbReference>
<sequence length="115" mass="12326">MPPPTQLAIAASSVSRLLKEQASYHRELADQEAEVAKQEESIKKGGSDDDGNAEFMLKQSKTAVEQTKAVFAPLKQRLDEAVIKLEDQIALAEEAGGSEGLENAKKVLGEAKTSS</sequence>
<keyword evidence="3" id="KW-0206">Cytoskeleton</keyword>
<name>A0A7S9KSD5_EPIFF</name>
<dbReference type="GO" id="GO:0007021">
    <property type="term" value="P:tubulin complex assembly"/>
    <property type="evidence" value="ECO:0007669"/>
    <property type="project" value="UniProtKB-UniRule"/>
</dbReference>
<keyword evidence="3" id="KW-0493">Microtubule</keyword>
<evidence type="ECO:0000256" key="3">
    <source>
        <dbReference type="RuleBase" id="RU364030"/>
    </source>
</evidence>
<dbReference type="PANTHER" id="PTHR21500:SF0">
    <property type="entry name" value="TUBULIN-SPECIFIC CHAPERONE A"/>
    <property type="match status" value="1"/>
</dbReference>
<dbReference type="GO" id="GO:0048487">
    <property type="term" value="F:beta-tubulin binding"/>
    <property type="evidence" value="ECO:0007669"/>
    <property type="project" value="InterPro"/>
</dbReference>
<dbReference type="PANTHER" id="PTHR21500">
    <property type="entry name" value="TUBULIN-SPECIFIC CHAPERONE A"/>
    <property type="match status" value="1"/>
</dbReference>
<feature type="region of interest" description="Disordered" evidence="4">
    <location>
        <begin position="29"/>
        <end position="53"/>
    </location>
</feature>
<reference evidence="5 6" key="1">
    <citation type="journal article" date="2018" name="PLoS Genet.">
        <title>Repeat elements organise 3D genome structure and mediate transcription in the filamentous fungus Epichloe festucae.</title>
        <authorList>
            <person name="Winter D.J."/>
            <person name="Ganley A.R.D."/>
            <person name="Young C.A."/>
            <person name="Liachko I."/>
            <person name="Schardl C.L."/>
            <person name="Dupont P.Y."/>
            <person name="Berry D."/>
            <person name="Ram A."/>
            <person name="Scott B."/>
            <person name="Cox M.P."/>
        </authorList>
    </citation>
    <scope>NUCLEOTIDE SEQUENCE [LARGE SCALE GENOMIC DNA]</scope>
    <source>
        <strain evidence="5 6">Fl1</strain>
    </source>
</reference>
<comment type="subcellular location">
    <subcellularLocation>
        <location evidence="3">Cytoplasm</location>
        <location evidence="3">Cytoskeleton</location>
    </subcellularLocation>
</comment>
<dbReference type="SUPFAM" id="SSF46988">
    <property type="entry name" value="Tubulin chaperone cofactor A"/>
    <property type="match status" value="1"/>
</dbReference>